<dbReference type="Gene3D" id="3.40.50.1820">
    <property type="entry name" value="alpha/beta hydrolase"/>
    <property type="match status" value="1"/>
</dbReference>
<dbReference type="EC" id="3.1.1.-" evidence="3"/>
<sequence length="355" mass="38004">MPIDTNIAALLEQLALVEPPSSLDALRRATDTALQGWHGPLEAVDRMETFAVPTRDGRQIRVRGYWPLVISQSAARQPAIVYAHGGGWCLGTLEVYDNPCRALANATQCVVLSVDYRLAPEHRFPVPLEDFCDALDWVFGEAARLGLDPARIAVGGDSAGGNLAAAACLVARERGGPPIAHQLLLYPPLDASMSATSYRTLGAGLLPDARHHAVLLRPVPDRSGRRQLALRVAAEGGFARGRAAGHVAGVRVRSGARRCARVCGALAGGRRAGRLRRVAGDDPCVHPYGRRDGGSAPGVRRGWSADAQGFSAVSALHRVDGRTVRRSRDIRKTDALSVVSTNFLFDGPHSRRSTY</sequence>
<dbReference type="Proteomes" id="UP000494135">
    <property type="component" value="Unassembled WGS sequence"/>
</dbReference>
<dbReference type="RefSeq" id="WP_425266454.1">
    <property type="nucleotide sequence ID" value="NZ_CADIKG010000002.1"/>
</dbReference>
<gene>
    <name evidence="3" type="primary">aes_1</name>
    <name evidence="3" type="ORF">LMG29660_01344</name>
</gene>
<dbReference type="GO" id="GO:0016787">
    <property type="term" value="F:hydrolase activity"/>
    <property type="evidence" value="ECO:0007669"/>
    <property type="project" value="UniProtKB-KW"/>
</dbReference>
<dbReference type="InterPro" id="IPR013094">
    <property type="entry name" value="AB_hydrolase_3"/>
</dbReference>
<dbReference type="PANTHER" id="PTHR48081">
    <property type="entry name" value="AB HYDROLASE SUPERFAMILY PROTEIN C4A8.06C"/>
    <property type="match status" value="1"/>
</dbReference>
<feature type="domain" description="Alpha/beta hydrolase fold-3" evidence="2">
    <location>
        <begin position="80"/>
        <end position="200"/>
    </location>
</feature>
<dbReference type="Pfam" id="PF07859">
    <property type="entry name" value="Abhydrolase_3"/>
    <property type="match status" value="1"/>
</dbReference>
<evidence type="ECO:0000313" key="3">
    <source>
        <dbReference type="EMBL" id="CAB3750644.1"/>
    </source>
</evidence>
<dbReference type="InterPro" id="IPR050300">
    <property type="entry name" value="GDXG_lipolytic_enzyme"/>
</dbReference>
<accession>A0A6J5DB54</accession>
<proteinExistence type="predicted"/>
<evidence type="ECO:0000259" key="2">
    <source>
        <dbReference type="Pfam" id="PF07859"/>
    </source>
</evidence>
<evidence type="ECO:0000313" key="4">
    <source>
        <dbReference type="Proteomes" id="UP000494135"/>
    </source>
</evidence>
<evidence type="ECO:0000256" key="1">
    <source>
        <dbReference type="ARBA" id="ARBA00022801"/>
    </source>
</evidence>
<dbReference type="PANTHER" id="PTHR48081:SF8">
    <property type="entry name" value="ALPHA_BETA HYDROLASE FOLD-3 DOMAIN-CONTAINING PROTEIN-RELATED"/>
    <property type="match status" value="1"/>
</dbReference>
<keyword evidence="1 3" id="KW-0378">Hydrolase</keyword>
<protein>
    <submittedName>
        <fullName evidence="3">Acetyl esterase</fullName>
        <ecNumber evidence="3">3.1.1.-</ecNumber>
    </submittedName>
</protein>
<dbReference type="AlphaFoldDB" id="A0A6J5DB54"/>
<dbReference type="InterPro" id="IPR029058">
    <property type="entry name" value="AB_hydrolase_fold"/>
</dbReference>
<dbReference type="EMBL" id="CADIKG010000002">
    <property type="protein sequence ID" value="CAB3750644.1"/>
    <property type="molecule type" value="Genomic_DNA"/>
</dbReference>
<dbReference type="SUPFAM" id="SSF53474">
    <property type="entry name" value="alpha/beta-Hydrolases"/>
    <property type="match status" value="1"/>
</dbReference>
<reference evidence="3 4" key="1">
    <citation type="submission" date="2020-04" db="EMBL/GenBank/DDBJ databases">
        <authorList>
            <person name="De Canck E."/>
        </authorList>
    </citation>
    <scope>NUCLEOTIDE SEQUENCE [LARGE SCALE GENOMIC DNA]</scope>
    <source>
        <strain evidence="3 4">LMG 29660</strain>
    </source>
</reference>
<organism evidence="3 4">
    <name type="scientific">Burkholderia puraquae</name>
    <dbReference type="NCBI Taxonomy" id="1904757"/>
    <lineage>
        <taxon>Bacteria</taxon>
        <taxon>Pseudomonadati</taxon>
        <taxon>Pseudomonadota</taxon>
        <taxon>Betaproteobacteria</taxon>
        <taxon>Burkholderiales</taxon>
        <taxon>Burkholderiaceae</taxon>
        <taxon>Burkholderia</taxon>
        <taxon>Burkholderia cepacia complex</taxon>
    </lineage>
</organism>
<name>A0A6J5DB54_9BURK</name>